<dbReference type="PANTHER" id="PTHR11937">
    <property type="entry name" value="ACTIN"/>
    <property type="match status" value="1"/>
</dbReference>
<accession>A0AAV6UY65</accession>
<evidence type="ECO:0000256" key="3">
    <source>
        <dbReference type="RuleBase" id="RU000487"/>
    </source>
</evidence>
<reference evidence="4 5" key="1">
    <citation type="journal article" date="2022" name="Nat. Ecol. Evol.">
        <title>A masculinizing supergene underlies an exaggerated male reproductive morph in a spider.</title>
        <authorList>
            <person name="Hendrickx F."/>
            <person name="De Corte Z."/>
            <person name="Sonet G."/>
            <person name="Van Belleghem S.M."/>
            <person name="Kostlbacher S."/>
            <person name="Vangestel C."/>
        </authorList>
    </citation>
    <scope>NUCLEOTIDE SEQUENCE [LARGE SCALE GENOMIC DNA]</scope>
    <source>
        <strain evidence="4">W744_W776</strain>
    </source>
</reference>
<dbReference type="Pfam" id="PF00022">
    <property type="entry name" value="Actin"/>
    <property type="match status" value="2"/>
</dbReference>
<keyword evidence="5" id="KW-1185">Reference proteome</keyword>
<evidence type="ECO:0000256" key="2">
    <source>
        <dbReference type="ARBA" id="ARBA00023242"/>
    </source>
</evidence>
<dbReference type="InterPro" id="IPR004000">
    <property type="entry name" value="Actin"/>
</dbReference>
<name>A0AAV6UY65_9ARAC</name>
<gene>
    <name evidence="4" type="ORF">JTE90_005959</name>
</gene>
<evidence type="ECO:0008006" key="6">
    <source>
        <dbReference type="Google" id="ProtNLM"/>
    </source>
</evidence>
<dbReference type="SMART" id="SM00268">
    <property type="entry name" value="ACTIN"/>
    <property type="match status" value="1"/>
</dbReference>
<evidence type="ECO:0000313" key="5">
    <source>
        <dbReference type="Proteomes" id="UP000827092"/>
    </source>
</evidence>
<keyword evidence="2" id="KW-0539">Nucleus</keyword>
<dbReference type="InterPro" id="IPR043129">
    <property type="entry name" value="ATPase_NBD"/>
</dbReference>
<sequence>MTETVKIYSLPSYQVKTDPYVAYSDNLSKSKIPIIIDNGSYMCKAGWVVNESPLFVFRNVAAKLRGKKESEIQVGNDIKNIELIRWLLKTQFDKNVVTQFDVQETILDHIFSHLRINTNGCVNHPIVMSEPVCNPNYSRQLMSELLFECYNVPKIAYGVDSLFSFYNYNSKPKSVSGLVLSLGYNTCHVLPVLQSRFDVKNAKRLNIGSLNMSSFLQRLLQLKYSAHASVIAPSRAENLVHEHMIFSENYMNDVRLWENEDYAKINTRIIQLPYAPLPGSSNSSSGKLEKCHALLKRVQANRLKKRSEKLAFEEERLQEYLSVQDLIDDGDEEAILALQELGYTSATELESGITKINGTITKLKTLIANQHEEPQDSPFTSWCDELNLKNFSDVDSWIAAVKLKRKDVCDAREKLSADKLKSTNLGGFSFTTANDLFGGMYTDHVERKSLLQYTLELEEKKEEIKIIDEVLAGYDRELSKTETNFSFNLAEYYQLQIGLERIRVPEILFQPTMIGIEQAGLAETIEMVLARYSTTDQQRLAENVFITGGCAKLPFIKERIETELLAMRPFQSKFNVKLADDHMLDAWKGARKWALSDDNLKKFSVTRQEYEEKGGDYLKEHMCSNNYIALPIPIKKGLTSTASVPVKQEPMDA</sequence>
<dbReference type="FunFam" id="3.30.420.40:FF:000048">
    <property type="entry name" value="ARP5 actin-related protein 5 homolog"/>
    <property type="match status" value="1"/>
</dbReference>
<evidence type="ECO:0000256" key="1">
    <source>
        <dbReference type="ARBA" id="ARBA00004123"/>
    </source>
</evidence>
<dbReference type="SUPFAM" id="SSF53067">
    <property type="entry name" value="Actin-like ATPase domain"/>
    <property type="match status" value="2"/>
</dbReference>
<proteinExistence type="inferred from homology"/>
<dbReference type="EMBL" id="JAFNEN010000235">
    <property type="protein sequence ID" value="KAG8188604.1"/>
    <property type="molecule type" value="Genomic_DNA"/>
</dbReference>
<protein>
    <recommendedName>
        <fullName evidence="6">Actin-related protein 5</fullName>
    </recommendedName>
</protein>
<dbReference type="Proteomes" id="UP000827092">
    <property type="component" value="Unassembled WGS sequence"/>
</dbReference>
<comment type="caution">
    <text evidence="4">The sequence shown here is derived from an EMBL/GenBank/DDBJ whole genome shotgun (WGS) entry which is preliminary data.</text>
</comment>
<dbReference type="Gene3D" id="3.30.420.40">
    <property type="match status" value="2"/>
</dbReference>
<dbReference type="FunFam" id="3.30.420.40:FF:000237">
    <property type="entry name" value="Actin-related protein 5"/>
    <property type="match status" value="1"/>
</dbReference>
<dbReference type="FunFam" id="3.30.420.40:FF:000058">
    <property type="entry name" value="Putative actin-related protein 5"/>
    <property type="match status" value="1"/>
</dbReference>
<organism evidence="4 5">
    <name type="scientific">Oedothorax gibbosus</name>
    <dbReference type="NCBI Taxonomy" id="931172"/>
    <lineage>
        <taxon>Eukaryota</taxon>
        <taxon>Metazoa</taxon>
        <taxon>Ecdysozoa</taxon>
        <taxon>Arthropoda</taxon>
        <taxon>Chelicerata</taxon>
        <taxon>Arachnida</taxon>
        <taxon>Araneae</taxon>
        <taxon>Araneomorphae</taxon>
        <taxon>Entelegynae</taxon>
        <taxon>Araneoidea</taxon>
        <taxon>Linyphiidae</taxon>
        <taxon>Erigoninae</taxon>
        <taxon>Oedothorax</taxon>
    </lineage>
</organism>
<dbReference type="CDD" id="cd10211">
    <property type="entry name" value="ASKHA_NBD_Arp5"/>
    <property type="match status" value="1"/>
</dbReference>
<dbReference type="GO" id="GO:0005634">
    <property type="term" value="C:nucleus"/>
    <property type="evidence" value="ECO:0007669"/>
    <property type="project" value="UniProtKB-SubCell"/>
</dbReference>
<dbReference type="AlphaFoldDB" id="A0AAV6UY65"/>
<evidence type="ECO:0000313" key="4">
    <source>
        <dbReference type="EMBL" id="KAG8188604.1"/>
    </source>
</evidence>
<comment type="similarity">
    <text evidence="3">Belongs to the actin family.</text>
</comment>
<comment type="subcellular location">
    <subcellularLocation>
        <location evidence="1">Nucleus</location>
    </subcellularLocation>
</comment>